<feature type="domain" description="Multidrug resistance protein MdtA-like C-terminal permuted SH3" evidence="5">
    <location>
        <begin position="349"/>
        <end position="408"/>
    </location>
</feature>
<dbReference type="PANTHER" id="PTHR32347:SF23">
    <property type="entry name" value="BLL5650 PROTEIN"/>
    <property type="match status" value="1"/>
</dbReference>
<dbReference type="Proteomes" id="UP000240621">
    <property type="component" value="Unassembled WGS sequence"/>
</dbReference>
<keyword evidence="9" id="KW-1185">Reference proteome</keyword>
<organism evidence="7 8">
    <name type="scientific">Prolixibacter denitrificans</name>
    <dbReference type="NCBI Taxonomy" id="1541063"/>
    <lineage>
        <taxon>Bacteria</taxon>
        <taxon>Pseudomonadati</taxon>
        <taxon>Bacteroidota</taxon>
        <taxon>Bacteroidia</taxon>
        <taxon>Marinilabiliales</taxon>
        <taxon>Prolixibacteraceae</taxon>
        <taxon>Prolixibacter</taxon>
    </lineage>
</organism>
<dbReference type="GO" id="GO:0022857">
    <property type="term" value="F:transmembrane transporter activity"/>
    <property type="evidence" value="ECO:0007669"/>
    <property type="project" value="InterPro"/>
</dbReference>
<gene>
    <name evidence="7" type="ORF">CLV93_10293</name>
    <name evidence="6" type="ORF">JCM18694_07300</name>
</gene>
<comment type="caution">
    <text evidence="7">The sequence shown here is derived from an EMBL/GenBank/DDBJ whole genome shotgun (WGS) entry which is preliminary data.</text>
</comment>
<dbReference type="PANTHER" id="PTHR32347">
    <property type="entry name" value="EFFLUX SYSTEM COMPONENT YKNX-RELATED"/>
    <property type="match status" value="1"/>
</dbReference>
<dbReference type="InterPro" id="IPR058627">
    <property type="entry name" value="MdtA-like_C"/>
</dbReference>
<dbReference type="NCBIfam" id="TIGR01730">
    <property type="entry name" value="RND_mfp"/>
    <property type="match status" value="1"/>
</dbReference>
<proteinExistence type="inferred from homology"/>
<keyword evidence="3 4" id="KW-0175">Coiled coil</keyword>
<name>A0A2P8CH52_9BACT</name>
<reference evidence="6 9" key="2">
    <citation type="submission" date="2019-10" db="EMBL/GenBank/DDBJ databases">
        <title>Prolixibacter strains distinguished by the presence of nitrate reductase genes were adept at nitrate-dependent anaerobic corrosion of metallic iron and carbon steel.</title>
        <authorList>
            <person name="Iino T."/>
            <person name="Shono N."/>
            <person name="Ito K."/>
            <person name="Nakamura R."/>
            <person name="Sueoka K."/>
            <person name="Harayama S."/>
            <person name="Ohkuma M."/>
        </authorList>
    </citation>
    <scope>NUCLEOTIDE SEQUENCE [LARGE SCALE GENOMIC DNA]</scope>
    <source>
        <strain evidence="6 9">MIC1-1</strain>
    </source>
</reference>
<dbReference type="SUPFAM" id="SSF111369">
    <property type="entry name" value="HlyD-like secretion proteins"/>
    <property type="match status" value="1"/>
</dbReference>
<evidence type="ECO:0000313" key="6">
    <source>
        <dbReference type="EMBL" id="GET20484.1"/>
    </source>
</evidence>
<dbReference type="GO" id="GO:0016020">
    <property type="term" value="C:membrane"/>
    <property type="evidence" value="ECO:0007669"/>
    <property type="project" value="InterPro"/>
</dbReference>
<dbReference type="Proteomes" id="UP000396862">
    <property type="component" value="Unassembled WGS sequence"/>
</dbReference>
<comment type="similarity">
    <text evidence="2">Belongs to the membrane fusion protein (MFP) (TC 8.A.1) family.</text>
</comment>
<feature type="coiled-coil region" evidence="4">
    <location>
        <begin position="211"/>
        <end position="238"/>
    </location>
</feature>
<dbReference type="Gene3D" id="2.40.30.170">
    <property type="match status" value="1"/>
</dbReference>
<evidence type="ECO:0000259" key="5">
    <source>
        <dbReference type="Pfam" id="PF25967"/>
    </source>
</evidence>
<evidence type="ECO:0000313" key="7">
    <source>
        <dbReference type="EMBL" id="PSK84308.1"/>
    </source>
</evidence>
<evidence type="ECO:0000256" key="1">
    <source>
        <dbReference type="ARBA" id="ARBA00004196"/>
    </source>
</evidence>
<evidence type="ECO:0000256" key="4">
    <source>
        <dbReference type="SAM" id="Coils"/>
    </source>
</evidence>
<comment type="subcellular location">
    <subcellularLocation>
        <location evidence="1">Cell envelope</location>
    </subcellularLocation>
</comment>
<accession>A0A2P8CH52</accession>
<dbReference type="AlphaFoldDB" id="A0A2P8CH52"/>
<dbReference type="EMBL" id="PYGC01000002">
    <property type="protein sequence ID" value="PSK84308.1"/>
    <property type="molecule type" value="Genomic_DNA"/>
</dbReference>
<dbReference type="Gene3D" id="1.10.287.470">
    <property type="entry name" value="Helix hairpin bin"/>
    <property type="match status" value="1"/>
</dbReference>
<dbReference type="InterPro" id="IPR050465">
    <property type="entry name" value="UPF0194_transport"/>
</dbReference>
<dbReference type="EMBL" id="BLAU01000001">
    <property type="protein sequence ID" value="GET20484.1"/>
    <property type="molecule type" value="Genomic_DNA"/>
</dbReference>
<dbReference type="GO" id="GO:0030313">
    <property type="term" value="C:cell envelope"/>
    <property type="evidence" value="ECO:0007669"/>
    <property type="project" value="UniProtKB-SubCell"/>
</dbReference>
<evidence type="ECO:0000256" key="2">
    <source>
        <dbReference type="ARBA" id="ARBA00009477"/>
    </source>
</evidence>
<evidence type="ECO:0000256" key="3">
    <source>
        <dbReference type="ARBA" id="ARBA00023054"/>
    </source>
</evidence>
<evidence type="ECO:0000313" key="8">
    <source>
        <dbReference type="Proteomes" id="UP000240621"/>
    </source>
</evidence>
<dbReference type="Gene3D" id="2.40.420.20">
    <property type="match status" value="1"/>
</dbReference>
<reference evidence="7 8" key="1">
    <citation type="submission" date="2018-03" db="EMBL/GenBank/DDBJ databases">
        <title>Genomic Encyclopedia of Archaeal and Bacterial Type Strains, Phase II (KMG-II): from individual species to whole genera.</title>
        <authorList>
            <person name="Goeker M."/>
        </authorList>
    </citation>
    <scope>NUCLEOTIDE SEQUENCE [LARGE SCALE GENOMIC DNA]</scope>
    <source>
        <strain evidence="7 8">DSM 27267</strain>
    </source>
</reference>
<dbReference type="InterPro" id="IPR006143">
    <property type="entry name" value="RND_pump_MFP"/>
</dbReference>
<evidence type="ECO:0000313" key="9">
    <source>
        <dbReference type="Proteomes" id="UP000396862"/>
    </source>
</evidence>
<dbReference type="Pfam" id="PF25967">
    <property type="entry name" value="RND-MFP_C"/>
    <property type="match status" value="1"/>
</dbReference>
<protein>
    <submittedName>
        <fullName evidence="6">ABC transporter permease</fullName>
    </submittedName>
    <submittedName>
        <fullName evidence="7">HlyD family secretion protein</fullName>
    </submittedName>
</protein>
<dbReference type="Gene3D" id="2.40.50.100">
    <property type="match status" value="1"/>
</dbReference>
<sequence>MSGMDRQIEKKKGLKKKHFWMIGGALAFLVFLMSLVFGNHESTIRVDRDKVSISPVTEGLFNDYIRVIGTVEPIRFIYLDATEGGRVEQIINDEGAMVKKGDIILKLSNPDLKLNILTAEARLAEQINFLRNTRIQMEQDKLTLQRQILQMDYDILKKKRKYTQNQRFYKKDMISEDEYLASKEDYEYAVKTSKILDERQKTDSAFRAVQVKQMEYNLDRMKTNLDLVKQRMENLDVKAPIDGQIGLLDAEIGQSIPQGSRIGQVNDLSAFKVTAQVDEHYIDRVRKGLKASFTRQDKSYDMSVKKVYPEVRNGTFKIDMVFDNEVPQNIRSGQTYHVELQLGQAQKSVLIPRGGFFQSTGGQWIFVLSKDGSEATRRNIRIGRQNPQYYEVLEGLKPGEQVITSGYDTFGDNERVVFK</sequence>